<dbReference type="Pfam" id="PF17963">
    <property type="entry name" value="Big_9"/>
    <property type="match status" value="1"/>
</dbReference>
<proteinExistence type="predicted"/>
<evidence type="ECO:0000313" key="4">
    <source>
        <dbReference type="Proteomes" id="UP000321523"/>
    </source>
</evidence>
<dbReference type="Proteomes" id="UP000321523">
    <property type="component" value="Unassembled WGS sequence"/>
</dbReference>
<organism evidence="3 4">
    <name type="scientific">Skermanella aerolata</name>
    <dbReference type="NCBI Taxonomy" id="393310"/>
    <lineage>
        <taxon>Bacteria</taxon>
        <taxon>Pseudomonadati</taxon>
        <taxon>Pseudomonadota</taxon>
        <taxon>Alphaproteobacteria</taxon>
        <taxon>Rhodospirillales</taxon>
        <taxon>Azospirillaceae</taxon>
        <taxon>Skermanella</taxon>
    </lineage>
</organism>
<feature type="compositionally biased region" description="Low complexity" evidence="1">
    <location>
        <begin position="420"/>
        <end position="432"/>
    </location>
</feature>
<evidence type="ECO:0000256" key="1">
    <source>
        <dbReference type="SAM" id="MobiDB-lite"/>
    </source>
</evidence>
<dbReference type="RefSeq" id="WP_044431066.1">
    <property type="nucleotide sequence ID" value="NZ_BJYZ01000015.1"/>
</dbReference>
<protein>
    <submittedName>
        <fullName evidence="3">Transcription factor</fullName>
    </submittedName>
</protein>
<name>A0A512DS56_9PROT</name>
<gene>
    <name evidence="3" type="ORF">SAE02_34610</name>
</gene>
<feature type="signal peptide" evidence="2">
    <location>
        <begin position="1"/>
        <end position="30"/>
    </location>
</feature>
<sequence>MLFEFKTRVRRPLPALATVALISMMGSASAQQILLEPDQPAHLTGFGGKYGESTFPQYYSDRNGVALELCTEKNDIAGACIYDPVIVGNTFSESIGFGAEAFWWAADASMPFGTGTASLVLAVEAAFSAEDPIPGDEFAFGRVRMRIDVPEAGTYKVTYPFGEETFTVDAPGIKAINTTLDTGAFSPDNSGPLKSRIGAFLEWDTGAPAGYVGDGATPHAVKGSPGGFNKFRVEKVGGGPVAETDQFVVSGKKWTGQVETPLDKRRVTYDGYRLEVLATSAPTATVTATYGTTTNPLVGDGRGFFYLSTPVTPMPKTVTIRSTKNGNLENSLVADVTDIVNITEATYDPDLKILIVGAKSSMSVTSEASGSAVLKVEPFGATIPSDYRAKITGIAVPPAHVKVTSNYKGSELKIVTISSSSPAAPTAPDSTPAPQPAESVPVVAPDTTNTPIATNVVVNVLANDSDPDGLNPTSIQISTPPTAAMGTIGLIDIAGIQVRPAVGYTGIITFEYTVADTKGNRSTPAKVSVEIINETINVTQAEYRSGDRSWRIRGTTNAVANNTMTATLNGTTLGSAAVDATGAFDIRVTNAAAPGTGAVMAMKSSKGTTVSPVGYTTRR</sequence>
<evidence type="ECO:0000313" key="3">
    <source>
        <dbReference type="EMBL" id="GEO39313.1"/>
    </source>
</evidence>
<comment type="caution">
    <text evidence="3">The sequence shown here is derived from an EMBL/GenBank/DDBJ whole genome shotgun (WGS) entry which is preliminary data.</text>
</comment>
<keyword evidence="4" id="KW-1185">Reference proteome</keyword>
<feature type="region of interest" description="Disordered" evidence="1">
    <location>
        <begin position="420"/>
        <end position="446"/>
    </location>
</feature>
<accession>A0A512DS56</accession>
<dbReference type="AlphaFoldDB" id="A0A512DS56"/>
<dbReference type="EMBL" id="BJYZ01000015">
    <property type="protein sequence ID" value="GEO39313.1"/>
    <property type="molecule type" value="Genomic_DNA"/>
</dbReference>
<evidence type="ECO:0000256" key="2">
    <source>
        <dbReference type="SAM" id="SignalP"/>
    </source>
</evidence>
<reference evidence="3 4" key="1">
    <citation type="submission" date="2019-07" db="EMBL/GenBank/DDBJ databases">
        <title>Whole genome shotgun sequence of Skermanella aerolata NBRC 106429.</title>
        <authorList>
            <person name="Hosoyama A."/>
            <person name="Uohara A."/>
            <person name="Ohji S."/>
            <person name="Ichikawa N."/>
        </authorList>
    </citation>
    <scope>NUCLEOTIDE SEQUENCE [LARGE SCALE GENOMIC DNA]</scope>
    <source>
        <strain evidence="3 4">NBRC 106429</strain>
    </source>
</reference>
<feature type="chain" id="PRO_5021996333" evidence="2">
    <location>
        <begin position="31"/>
        <end position="619"/>
    </location>
</feature>
<keyword evidence="2" id="KW-0732">Signal</keyword>
<dbReference type="OrthoDB" id="6305173at2"/>
<dbReference type="Gene3D" id="2.60.40.2810">
    <property type="match status" value="1"/>
</dbReference>